<accession>A0AAV2RI82</accession>
<feature type="transmembrane region" description="Helical" evidence="6">
    <location>
        <begin position="144"/>
        <end position="166"/>
    </location>
</feature>
<comment type="caution">
    <text evidence="9">The sequence shown here is derived from an EMBL/GenBank/DDBJ whole genome shotgun (WGS) entry which is preliminary data.</text>
</comment>
<feature type="transmembrane region" description="Helical" evidence="6">
    <location>
        <begin position="431"/>
        <end position="450"/>
    </location>
</feature>
<evidence type="ECO:0000256" key="4">
    <source>
        <dbReference type="ARBA" id="ARBA00023136"/>
    </source>
</evidence>
<dbReference type="EMBL" id="CAXKWB010023007">
    <property type="protein sequence ID" value="CAL4124796.1"/>
    <property type="molecule type" value="Genomic_DNA"/>
</dbReference>
<feature type="transmembrane region" description="Helical" evidence="6">
    <location>
        <begin position="270"/>
        <end position="296"/>
    </location>
</feature>
<feature type="transmembrane region" description="Helical" evidence="6">
    <location>
        <begin position="370"/>
        <end position="390"/>
    </location>
</feature>
<proteinExistence type="predicted"/>
<keyword evidence="5" id="KW-0175">Coiled coil</keyword>
<gene>
    <name evidence="9" type="ORF">MNOR_LOCUS24773</name>
</gene>
<dbReference type="GO" id="GO:0015149">
    <property type="term" value="F:hexose transmembrane transporter activity"/>
    <property type="evidence" value="ECO:0007669"/>
    <property type="project" value="TreeGrafter"/>
</dbReference>
<feature type="transmembrane region" description="Helical" evidence="6">
    <location>
        <begin position="55"/>
        <end position="80"/>
    </location>
</feature>
<protein>
    <recommendedName>
        <fullName evidence="8">Major facilitator superfamily (MFS) profile domain-containing protein</fullName>
    </recommendedName>
</protein>
<keyword evidence="10" id="KW-1185">Reference proteome</keyword>
<dbReference type="SUPFAM" id="SSF103473">
    <property type="entry name" value="MFS general substrate transporter"/>
    <property type="match status" value="1"/>
</dbReference>
<dbReference type="AlphaFoldDB" id="A0AAV2RI82"/>
<evidence type="ECO:0000256" key="3">
    <source>
        <dbReference type="ARBA" id="ARBA00022989"/>
    </source>
</evidence>
<feature type="transmembrane region" description="Helical" evidence="6">
    <location>
        <begin position="87"/>
        <end position="105"/>
    </location>
</feature>
<feature type="transmembrane region" description="Helical" evidence="6">
    <location>
        <begin position="336"/>
        <end position="358"/>
    </location>
</feature>
<dbReference type="InterPro" id="IPR045263">
    <property type="entry name" value="GLUT"/>
</dbReference>
<evidence type="ECO:0000256" key="6">
    <source>
        <dbReference type="SAM" id="Phobius"/>
    </source>
</evidence>
<name>A0AAV2RI82_MEGNR</name>
<dbReference type="PROSITE" id="PS50850">
    <property type="entry name" value="MFS"/>
    <property type="match status" value="1"/>
</dbReference>
<dbReference type="InterPro" id="IPR003663">
    <property type="entry name" value="Sugar/inositol_transpt"/>
</dbReference>
<dbReference type="InterPro" id="IPR020846">
    <property type="entry name" value="MFS_dom"/>
</dbReference>
<dbReference type="PANTHER" id="PTHR23503">
    <property type="entry name" value="SOLUTE CARRIER FAMILY 2"/>
    <property type="match status" value="1"/>
</dbReference>
<evidence type="ECO:0000313" key="9">
    <source>
        <dbReference type="EMBL" id="CAL4124796.1"/>
    </source>
</evidence>
<evidence type="ECO:0000259" key="8">
    <source>
        <dbReference type="PROSITE" id="PS50850"/>
    </source>
</evidence>
<evidence type="ECO:0000256" key="5">
    <source>
        <dbReference type="SAM" id="Coils"/>
    </source>
</evidence>
<feature type="signal peptide" evidence="7">
    <location>
        <begin position="1"/>
        <end position="16"/>
    </location>
</feature>
<evidence type="ECO:0000256" key="2">
    <source>
        <dbReference type="ARBA" id="ARBA00022692"/>
    </source>
</evidence>
<organism evidence="9 10">
    <name type="scientific">Meganyctiphanes norvegica</name>
    <name type="common">Northern krill</name>
    <name type="synonym">Thysanopoda norvegica</name>
    <dbReference type="NCBI Taxonomy" id="48144"/>
    <lineage>
        <taxon>Eukaryota</taxon>
        <taxon>Metazoa</taxon>
        <taxon>Ecdysozoa</taxon>
        <taxon>Arthropoda</taxon>
        <taxon>Crustacea</taxon>
        <taxon>Multicrustacea</taxon>
        <taxon>Malacostraca</taxon>
        <taxon>Eumalacostraca</taxon>
        <taxon>Eucarida</taxon>
        <taxon>Euphausiacea</taxon>
        <taxon>Euphausiidae</taxon>
        <taxon>Meganyctiphanes</taxon>
    </lineage>
</organism>
<feature type="transmembrane region" description="Helical" evidence="6">
    <location>
        <begin position="308"/>
        <end position="324"/>
    </location>
</feature>
<keyword evidence="2 6" id="KW-0812">Transmembrane</keyword>
<dbReference type="InterPro" id="IPR005828">
    <property type="entry name" value="MFS_sugar_transport-like"/>
</dbReference>
<feature type="domain" description="Major facilitator superfamily (MFS) profile" evidence="8">
    <location>
        <begin position="1"/>
        <end position="456"/>
    </location>
</feature>
<feature type="transmembrane region" description="Helical" evidence="6">
    <location>
        <begin position="117"/>
        <end position="137"/>
    </location>
</feature>
<dbReference type="PRINTS" id="PR00171">
    <property type="entry name" value="SUGRTRNSPORT"/>
</dbReference>
<sequence length="460" mass="50394">MNILLVLAIAVPFIGSSLNIGYGCVINSPQAVIRDWIQATLVDRYGLHMTVGQEVMLWAIIVAIFQVGAIIGVVPGTALADRIGRRWAFFFNHILVLIGSILIMICKSVHLVEFFVLGRFILGIAAGIADSLVPVYLTEVVPPIYGGVLGVVHTVGIFSGIVISQIVSMDVLLGTAELWPYLGAATAGFAIFAMSLHPFLTESPSFIFFIQKDGERGRNILSRLRKDKDLIEEEAIKMEKEAKGLELNQKEEQNYSIRNVLATKDLRMPLFMVLLLFSTHQLSGINGCLFYSNIIFTTAGLSQRYSEIASICGTTLGTLMYLASIPMMNNFGRRPLLLSSIGGCIICLISLIVSLKLIPIYEAASYTSMVSFLFIYICWTFGLGSVPYVTTCELIPAQPRPAIMSLGIAASRSSSLLVGICHPIIQNAIGEYSLLFSVGVCLFAGIFFFFKLPETYCKKH</sequence>
<keyword evidence="4 6" id="KW-0472">Membrane</keyword>
<feature type="chain" id="PRO_5043595584" description="Major facilitator superfamily (MFS) profile domain-containing protein" evidence="7">
    <location>
        <begin position="17"/>
        <end position="460"/>
    </location>
</feature>
<evidence type="ECO:0000256" key="1">
    <source>
        <dbReference type="ARBA" id="ARBA00004141"/>
    </source>
</evidence>
<feature type="non-terminal residue" evidence="9">
    <location>
        <position position="460"/>
    </location>
</feature>
<keyword evidence="3 6" id="KW-1133">Transmembrane helix</keyword>
<dbReference type="InterPro" id="IPR036259">
    <property type="entry name" value="MFS_trans_sf"/>
</dbReference>
<dbReference type="Gene3D" id="1.20.1250.20">
    <property type="entry name" value="MFS general substrate transporter like domains"/>
    <property type="match status" value="1"/>
</dbReference>
<reference evidence="9 10" key="1">
    <citation type="submission" date="2024-05" db="EMBL/GenBank/DDBJ databases">
        <authorList>
            <person name="Wallberg A."/>
        </authorList>
    </citation>
    <scope>NUCLEOTIDE SEQUENCE [LARGE SCALE GENOMIC DNA]</scope>
</reference>
<feature type="coiled-coil region" evidence="5">
    <location>
        <begin position="221"/>
        <end position="248"/>
    </location>
</feature>
<keyword evidence="7" id="KW-0732">Signal</keyword>
<dbReference type="GO" id="GO:0016020">
    <property type="term" value="C:membrane"/>
    <property type="evidence" value="ECO:0007669"/>
    <property type="project" value="UniProtKB-SubCell"/>
</dbReference>
<evidence type="ECO:0000256" key="7">
    <source>
        <dbReference type="SAM" id="SignalP"/>
    </source>
</evidence>
<feature type="transmembrane region" description="Helical" evidence="6">
    <location>
        <begin position="178"/>
        <end position="200"/>
    </location>
</feature>
<dbReference type="PANTHER" id="PTHR23503:SF127">
    <property type="entry name" value="FI08437P-RELATED"/>
    <property type="match status" value="1"/>
</dbReference>
<evidence type="ECO:0000313" key="10">
    <source>
        <dbReference type="Proteomes" id="UP001497623"/>
    </source>
</evidence>
<dbReference type="Pfam" id="PF00083">
    <property type="entry name" value="Sugar_tr"/>
    <property type="match status" value="1"/>
</dbReference>
<dbReference type="Proteomes" id="UP001497623">
    <property type="component" value="Unassembled WGS sequence"/>
</dbReference>
<comment type="subcellular location">
    <subcellularLocation>
        <location evidence="1">Membrane</location>
        <topology evidence="1">Multi-pass membrane protein</topology>
    </subcellularLocation>
</comment>